<dbReference type="EMBL" id="BK015340">
    <property type="protein sequence ID" value="DAE02084.1"/>
    <property type="molecule type" value="Genomic_DNA"/>
</dbReference>
<organism evidence="1">
    <name type="scientific">Siphoviridae sp. ct1Eo1</name>
    <dbReference type="NCBI Taxonomy" id="2825307"/>
    <lineage>
        <taxon>Viruses</taxon>
        <taxon>Duplodnaviria</taxon>
        <taxon>Heunggongvirae</taxon>
        <taxon>Uroviricota</taxon>
        <taxon>Caudoviricetes</taxon>
    </lineage>
</organism>
<name>A0A8S5P7B9_9CAUD</name>
<accession>A0A8S5P7B9</accession>
<reference evidence="1" key="1">
    <citation type="journal article" date="2021" name="Proc. Natl. Acad. Sci. U.S.A.">
        <title>A Catalog of Tens of Thousands of Viruses from Human Metagenomes Reveals Hidden Associations with Chronic Diseases.</title>
        <authorList>
            <person name="Tisza M.J."/>
            <person name="Buck C.B."/>
        </authorList>
    </citation>
    <scope>NUCLEOTIDE SEQUENCE</scope>
    <source>
        <strain evidence="1">Ct1Eo1</strain>
    </source>
</reference>
<sequence>MYQFFNVSHVRHVFSALMINNKYLYFKVNCSPVNKWTKFF</sequence>
<evidence type="ECO:0000313" key="1">
    <source>
        <dbReference type="EMBL" id="DAE02084.1"/>
    </source>
</evidence>
<protein>
    <submittedName>
        <fullName evidence="1">Uncharacterized protein</fullName>
    </submittedName>
</protein>
<proteinExistence type="predicted"/>